<evidence type="ECO:0000256" key="1">
    <source>
        <dbReference type="SAM" id="MobiDB-lite"/>
    </source>
</evidence>
<name>A0A0C9X8N1_9AGAR</name>
<feature type="compositionally biased region" description="Basic and acidic residues" evidence="1">
    <location>
        <begin position="13"/>
        <end position="25"/>
    </location>
</feature>
<evidence type="ECO:0000313" key="2">
    <source>
        <dbReference type="EMBL" id="KIJ92702.1"/>
    </source>
</evidence>
<evidence type="ECO:0000313" key="3">
    <source>
        <dbReference type="Proteomes" id="UP000054477"/>
    </source>
</evidence>
<feature type="region of interest" description="Disordered" evidence="1">
    <location>
        <begin position="1"/>
        <end position="25"/>
    </location>
</feature>
<proteinExistence type="predicted"/>
<gene>
    <name evidence="2" type="ORF">K443DRAFT_113173</name>
</gene>
<feature type="compositionally biased region" description="Acidic residues" evidence="1">
    <location>
        <begin position="72"/>
        <end position="81"/>
    </location>
</feature>
<protein>
    <submittedName>
        <fullName evidence="2">Uncharacterized protein</fullName>
    </submittedName>
</protein>
<feature type="region of interest" description="Disordered" evidence="1">
    <location>
        <begin position="49"/>
        <end position="106"/>
    </location>
</feature>
<dbReference type="HOGENOM" id="CLU_1555507_0_0_1"/>
<accession>A0A0C9X8N1</accession>
<organism evidence="2 3">
    <name type="scientific">Laccaria amethystina LaAM-08-1</name>
    <dbReference type="NCBI Taxonomy" id="1095629"/>
    <lineage>
        <taxon>Eukaryota</taxon>
        <taxon>Fungi</taxon>
        <taxon>Dikarya</taxon>
        <taxon>Basidiomycota</taxon>
        <taxon>Agaricomycotina</taxon>
        <taxon>Agaricomycetes</taxon>
        <taxon>Agaricomycetidae</taxon>
        <taxon>Agaricales</taxon>
        <taxon>Agaricineae</taxon>
        <taxon>Hydnangiaceae</taxon>
        <taxon>Laccaria</taxon>
    </lineage>
</organism>
<feature type="non-terminal residue" evidence="2">
    <location>
        <position position="1"/>
    </location>
</feature>
<dbReference type="OrthoDB" id="3100200at2759"/>
<keyword evidence="3" id="KW-1185">Reference proteome</keyword>
<dbReference type="AlphaFoldDB" id="A0A0C9X8N1"/>
<reference evidence="2 3" key="1">
    <citation type="submission" date="2014-04" db="EMBL/GenBank/DDBJ databases">
        <authorList>
            <consortium name="DOE Joint Genome Institute"/>
            <person name="Kuo A."/>
            <person name="Kohler A."/>
            <person name="Nagy L.G."/>
            <person name="Floudas D."/>
            <person name="Copeland A."/>
            <person name="Barry K.W."/>
            <person name="Cichocki N."/>
            <person name="Veneault-Fourrey C."/>
            <person name="LaButti K."/>
            <person name="Lindquist E.A."/>
            <person name="Lipzen A."/>
            <person name="Lundell T."/>
            <person name="Morin E."/>
            <person name="Murat C."/>
            <person name="Sun H."/>
            <person name="Tunlid A."/>
            <person name="Henrissat B."/>
            <person name="Grigoriev I.V."/>
            <person name="Hibbett D.S."/>
            <person name="Martin F."/>
            <person name="Nordberg H.P."/>
            <person name="Cantor M.N."/>
            <person name="Hua S.X."/>
        </authorList>
    </citation>
    <scope>NUCLEOTIDE SEQUENCE [LARGE SCALE GENOMIC DNA]</scope>
    <source>
        <strain evidence="2 3">LaAM-08-1</strain>
    </source>
</reference>
<sequence>QTAHPMQKLTNPKNDEKPILSPHHENIAMALANTATRASNATAATLSVSLVPDASQPPTSGGSSAAGGLIDFDQDDGEESAADSAKQSSTNPARKRKQAEIDATDEHGMYKNVEIINLGADTDISAPIKKSLMHDIDKFFNQRSKLHTLTNYLMRW</sequence>
<dbReference type="EMBL" id="KN838891">
    <property type="protein sequence ID" value="KIJ92702.1"/>
    <property type="molecule type" value="Genomic_DNA"/>
</dbReference>
<reference evidence="3" key="2">
    <citation type="submission" date="2015-01" db="EMBL/GenBank/DDBJ databases">
        <title>Evolutionary Origins and Diversification of the Mycorrhizal Mutualists.</title>
        <authorList>
            <consortium name="DOE Joint Genome Institute"/>
            <consortium name="Mycorrhizal Genomics Consortium"/>
            <person name="Kohler A."/>
            <person name="Kuo A."/>
            <person name="Nagy L.G."/>
            <person name="Floudas D."/>
            <person name="Copeland A."/>
            <person name="Barry K.W."/>
            <person name="Cichocki N."/>
            <person name="Veneault-Fourrey C."/>
            <person name="LaButti K."/>
            <person name="Lindquist E.A."/>
            <person name="Lipzen A."/>
            <person name="Lundell T."/>
            <person name="Morin E."/>
            <person name="Murat C."/>
            <person name="Riley R."/>
            <person name="Ohm R."/>
            <person name="Sun H."/>
            <person name="Tunlid A."/>
            <person name="Henrissat B."/>
            <person name="Grigoriev I.V."/>
            <person name="Hibbett D.S."/>
            <person name="Martin F."/>
        </authorList>
    </citation>
    <scope>NUCLEOTIDE SEQUENCE [LARGE SCALE GENOMIC DNA]</scope>
    <source>
        <strain evidence="3">LaAM-08-1</strain>
    </source>
</reference>
<feature type="compositionally biased region" description="Polar residues" evidence="1">
    <location>
        <begin position="1"/>
        <end position="12"/>
    </location>
</feature>
<dbReference type="Proteomes" id="UP000054477">
    <property type="component" value="Unassembled WGS sequence"/>
</dbReference>